<gene>
    <name evidence="6" type="ORF">CN311_00485</name>
</gene>
<reference evidence="6 7" key="1">
    <citation type="submission" date="2017-09" db="EMBL/GenBank/DDBJ databases">
        <title>Mesorhizobum sanjuanii sp. nov. isolated from nodules of Lotus tenuis in saline-alkaline lowlands of Flooding Pampa.</title>
        <authorList>
            <person name="Sannazzaro A.I."/>
            <person name="Torres Tejerizo G.A."/>
            <person name="Fontana F."/>
            <person name="Cumpa Velazquez L.M."/>
            <person name="Hansen L."/>
            <person name="Pistorio M."/>
            <person name="Estrella M.J."/>
        </authorList>
    </citation>
    <scope>NUCLEOTIDE SEQUENCE [LARGE SCALE GENOMIC DNA]</scope>
    <source>
        <strain evidence="6 7">BSA136</strain>
    </source>
</reference>
<accession>A0A2A6FLZ8</accession>
<name>A0A2A6FLZ8_9HYPH</name>
<proteinExistence type="inferred from homology"/>
<feature type="domain" description="Periplasmic binding protein" evidence="5">
    <location>
        <begin position="36"/>
        <end position="275"/>
    </location>
</feature>
<evidence type="ECO:0000256" key="2">
    <source>
        <dbReference type="ARBA" id="ARBA00007639"/>
    </source>
</evidence>
<comment type="caution">
    <text evidence="6">The sequence shown here is derived from an EMBL/GenBank/DDBJ whole genome shotgun (WGS) entry which is preliminary data.</text>
</comment>
<protein>
    <submittedName>
        <fullName evidence="6">Sugar ABC transporter substrate-binding protein</fullName>
    </submittedName>
</protein>
<dbReference type="CDD" id="cd01536">
    <property type="entry name" value="PBP1_ABC_sugar_binding-like"/>
    <property type="match status" value="1"/>
</dbReference>
<comment type="similarity">
    <text evidence="2">Belongs to the bacterial solute-binding protein 2 family.</text>
</comment>
<feature type="signal peptide" evidence="4">
    <location>
        <begin position="1"/>
        <end position="22"/>
    </location>
</feature>
<dbReference type="RefSeq" id="WP_097571478.1">
    <property type="nucleotide sequence ID" value="NZ_NWQG01000003.1"/>
</dbReference>
<evidence type="ECO:0000256" key="4">
    <source>
        <dbReference type="SAM" id="SignalP"/>
    </source>
</evidence>
<evidence type="ECO:0000256" key="1">
    <source>
        <dbReference type="ARBA" id="ARBA00004196"/>
    </source>
</evidence>
<evidence type="ECO:0000259" key="5">
    <source>
        <dbReference type="Pfam" id="PF13407"/>
    </source>
</evidence>
<dbReference type="Gene3D" id="3.40.50.2300">
    <property type="match status" value="2"/>
</dbReference>
<dbReference type="PANTHER" id="PTHR46847">
    <property type="entry name" value="D-ALLOSE-BINDING PERIPLASMIC PROTEIN-RELATED"/>
    <property type="match status" value="1"/>
</dbReference>
<dbReference type="SUPFAM" id="SSF53822">
    <property type="entry name" value="Periplasmic binding protein-like I"/>
    <property type="match status" value="1"/>
</dbReference>
<dbReference type="AlphaFoldDB" id="A0A2A6FLZ8"/>
<dbReference type="GO" id="GO:0030246">
    <property type="term" value="F:carbohydrate binding"/>
    <property type="evidence" value="ECO:0007669"/>
    <property type="project" value="UniProtKB-ARBA"/>
</dbReference>
<evidence type="ECO:0000256" key="3">
    <source>
        <dbReference type="ARBA" id="ARBA00022729"/>
    </source>
</evidence>
<dbReference type="InterPro" id="IPR028082">
    <property type="entry name" value="Peripla_BP_I"/>
</dbReference>
<evidence type="ECO:0000313" key="6">
    <source>
        <dbReference type="EMBL" id="PDQ22969.1"/>
    </source>
</evidence>
<dbReference type="InterPro" id="IPR025997">
    <property type="entry name" value="SBP_2_dom"/>
</dbReference>
<dbReference type="Pfam" id="PF13407">
    <property type="entry name" value="Peripla_BP_4"/>
    <property type="match status" value="1"/>
</dbReference>
<keyword evidence="3 4" id="KW-0732">Signal</keyword>
<dbReference type="EMBL" id="NWQG01000003">
    <property type="protein sequence ID" value="PDQ22969.1"/>
    <property type="molecule type" value="Genomic_DNA"/>
</dbReference>
<dbReference type="GO" id="GO:0030313">
    <property type="term" value="C:cell envelope"/>
    <property type="evidence" value="ECO:0007669"/>
    <property type="project" value="UniProtKB-SubCell"/>
</dbReference>
<evidence type="ECO:0000313" key="7">
    <source>
        <dbReference type="Proteomes" id="UP000219182"/>
    </source>
</evidence>
<dbReference type="PANTHER" id="PTHR46847:SF3">
    <property type="entry name" value="GALACTOFURANOSE-BINDING PROTEIN YTFQ"/>
    <property type="match status" value="1"/>
</dbReference>
<keyword evidence="7" id="KW-1185">Reference proteome</keyword>
<organism evidence="6 7">
    <name type="scientific">Mesorhizobium sanjuanii</name>
    <dbReference type="NCBI Taxonomy" id="2037900"/>
    <lineage>
        <taxon>Bacteria</taxon>
        <taxon>Pseudomonadati</taxon>
        <taxon>Pseudomonadota</taxon>
        <taxon>Alphaproteobacteria</taxon>
        <taxon>Hyphomicrobiales</taxon>
        <taxon>Phyllobacteriaceae</taxon>
        <taxon>Mesorhizobium</taxon>
    </lineage>
</organism>
<dbReference type="Proteomes" id="UP000219182">
    <property type="component" value="Unassembled WGS sequence"/>
</dbReference>
<comment type="subcellular location">
    <subcellularLocation>
        <location evidence="1">Cell envelope</location>
    </subcellularLocation>
</comment>
<sequence>MYKLLLAALTAGAMMVATVAQAKTLGVVALLANDALNIAVIGGATEAAKAAGWDVKVTDTQASADQANAAMNSFAAQKVDAIFVLAFASSSIGSGLAAARDAGIPVATWGGEIVPGIVVTTSGRQVGDDSVKFLIDKVGEKADVLAMTFHPGKLCIDRGIAFDEGVKGKSDVKVDYSEVTAPGQVQFGNATAAAWLTAHPAGGDKPLAIWACWDEPMQGAVAAMRQAGRTDVTTVSINGSPQALQLVKEGDLTATVWQPAYQEGKEVFQAILDSIKAGASWQPKDIQIPGIVVTKDNVDKFMAEHPNGM</sequence>
<feature type="chain" id="PRO_5012563126" evidence="4">
    <location>
        <begin position="23"/>
        <end position="309"/>
    </location>
</feature>